<gene>
    <name evidence="3" type="ORF">DNF11_0046</name>
</gene>
<evidence type="ECO:0000256" key="1">
    <source>
        <dbReference type="SAM" id="MobiDB-lite"/>
    </source>
</evidence>
<evidence type="ECO:0008006" key="5">
    <source>
        <dbReference type="Google" id="ProtNLM"/>
    </source>
</evidence>
<feature type="compositionally biased region" description="Pro residues" evidence="1">
    <location>
        <begin position="31"/>
        <end position="52"/>
    </location>
</feature>
<dbReference type="AlphaFoldDB" id="A0A3G2RZM7"/>
<accession>A0A3G2RZM7</accession>
<protein>
    <recommendedName>
        <fullName evidence="5">Ricin B lectin domain-containing protein</fullName>
    </recommendedName>
</protein>
<feature type="region of interest" description="Disordered" evidence="1">
    <location>
        <begin position="25"/>
        <end position="57"/>
    </location>
</feature>
<reference evidence="3 4" key="1">
    <citation type="submission" date="2018-10" db="EMBL/GenBank/DDBJ databases">
        <title>Complete genome sequence of Malassezia restricta CBS 7877.</title>
        <authorList>
            <person name="Morand S.C."/>
            <person name="Bertignac M."/>
            <person name="Iltis A."/>
            <person name="Kolder I."/>
            <person name="Pirovano W."/>
            <person name="Jourdain R."/>
            <person name="Clavaud C."/>
        </authorList>
    </citation>
    <scope>NUCLEOTIDE SEQUENCE [LARGE SCALE GENOMIC DNA]</scope>
    <source>
        <strain evidence="3 4">CBS 7877</strain>
    </source>
</reference>
<feature type="signal peptide" evidence="2">
    <location>
        <begin position="1"/>
        <end position="20"/>
    </location>
</feature>
<name>A0A3G2RZM7_MALR7</name>
<keyword evidence="4" id="KW-1185">Reference proteome</keyword>
<dbReference type="EMBL" id="CP033148">
    <property type="protein sequence ID" value="AYO40996.1"/>
    <property type="molecule type" value="Genomic_DNA"/>
</dbReference>
<sequence>MQYTAFLAGLLAAFAASASAAPVSQDVPAPTLAPAPEPKPASAPAPPSPSKPAPAVEAVPKDEQNINDAASKLVTKLQCTNYTSTGTLKLDGKTVSLKDSDLVLSGGDELTLVFQECKSNILNVESKGTMHYGIISPKGSVKEKCLRPAALAQPDQHLQVQNCSMSDDSSQMSQFFEFNEKGKTLAFLGHLDASKHYMANEKDNFFVVSPEGEGKSLALA</sequence>
<evidence type="ECO:0000313" key="3">
    <source>
        <dbReference type="EMBL" id="AYO40996.1"/>
    </source>
</evidence>
<proteinExistence type="predicted"/>
<keyword evidence="2" id="KW-0732">Signal</keyword>
<feature type="chain" id="PRO_5017938222" description="Ricin B lectin domain-containing protein" evidence="2">
    <location>
        <begin position="21"/>
        <end position="220"/>
    </location>
</feature>
<dbReference type="Proteomes" id="UP000269793">
    <property type="component" value="Chromosome I"/>
</dbReference>
<organism evidence="3 4">
    <name type="scientific">Malassezia restricta (strain ATCC 96810 / NBRC 103918 / CBS 7877)</name>
    <name type="common">Seborrheic dermatitis infection agent</name>
    <dbReference type="NCBI Taxonomy" id="425264"/>
    <lineage>
        <taxon>Eukaryota</taxon>
        <taxon>Fungi</taxon>
        <taxon>Dikarya</taxon>
        <taxon>Basidiomycota</taxon>
        <taxon>Ustilaginomycotina</taxon>
        <taxon>Malasseziomycetes</taxon>
        <taxon>Malasseziales</taxon>
        <taxon>Malasseziaceae</taxon>
        <taxon>Malassezia</taxon>
    </lineage>
</organism>
<dbReference type="VEuPathDB" id="FungiDB:DNF11_0046"/>
<evidence type="ECO:0000256" key="2">
    <source>
        <dbReference type="SAM" id="SignalP"/>
    </source>
</evidence>
<evidence type="ECO:0000313" key="4">
    <source>
        <dbReference type="Proteomes" id="UP000269793"/>
    </source>
</evidence>
<dbReference type="OrthoDB" id="3356944at2759"/>
<dbReference type="STRING" id="425264.A0A3G2RZM7"/>